<organism evidence="10 11">
    <name type="scientific">Austrofundulus limnaeus</name>
    <name type="common">Annual killifish</name>
    <dbReference type="NCBI Taxonomy" id="52670"/>
    <lineage>
        <taxon>Eukaryota</taxon>
        <taxon>Metazoa</taxon>
        <taxon>Chordata</taxon>
        <taxon>Craniata</taxon>
        <taxon>Vertebrata</taxon>
        <taxon>Euteleostomi</taxon>
        <taxon>Actinopterygii</taxon>
        <taxon>Neopterygii</taxon>
        <taxon>Teleostei</taxon>
        <taxon>Neoteleostei</taxon>
        <taxon>Acanthomorphata</taxon>
        <taxon>Ovalentaria</taxon>
        <taxon>Atherinomorphae</taxon>
        <taxon>Cyprinodontiformes</taxon>
        <taxon>Rivulidae</taxon>
        <taxon>Austrofundulus</taxon>
    </lineage>
</organism>
<dbReference type="PANTHER" id="PTHR11414:SF21">
    <property type="entry name" value="CYSTATIN 14A, TANDEM DUPLICATE 1-RELATED"/>
    <property type="match status" value="1"/>
</dbReference>
<evidence type="ECO:0000256" key="3">
    <source>
        <dbReference type="ARBA" id="ARBA00022490"/>
    </source>
</evidence>
<dbReference type="CDD" id="cd00042">
    <property type="entry name" value="CY"/>
    <property type="match status" value="1"/>
</dbReference>
<dbReference type="GO" id="GO:0002376">
    <property type="term" value="P:immune system process"/>
    <property type="evidence" value="ECO:0007669"/>
    <property type="project" value="UniProtKB-KW"/>
</dbReference>
<dbReference type="PANTHER" id="PTHR11414">
    <property type="entry name" value="CYSTATIN FAMILY MEMBER"/>
    <property type="match status" value="1"/>
</dbReference>
<dbReference type="PRINTS" id="PR00295">
    <property type="entry name" value="STEFINA"/>
</dbReference>
<keyword evidence="5" id="KW-0789">Thiol protease inhibitor</keyword>
<evidence type="ECO:0000313" key="11">
    <source>
        <dbReference type="RefSeq" id="XP_013857667.1"/>
    </source>
</evidence>
<evidence type="ECO:0000256" key="4">
    <source>
        <dbReference type="ARBA" id="ARBA00022690"/>
    </source>
</evidence>
<dbReference type="AlphaFoldDB" id="A0A2I4AQ98"/>
<evidence type="ECO:0000256" key="2">
    <source>
        <dbReference type="ARBA" id="ARBA00009403"/>
    </source>
</evidence>
<dbReference type="RefSeq" id="XP_013857667.1">
    <property type="nucleotide sequence ID" value="XM_014002213.1"/>
</dbReference>
<feature type="domain" description="Cystatin" evidence="9">
    <location>
        <begin position="2"/>
        <end position="99"/>
    </location>
</feature>
<keyword evidence="10" id="KW-1185">Reference proteome</keyword>
<gene>
    <name evidence="11" type="primary">LOC106513403</name>
</gene>
<dbReference type="GO" id="GO:0071220">
    <property type="term" value="P:cellular response to bacterial lipoprotein"/>
    <property type="evidence" value="ECO:0007669"/>
    <property type="project" value="UniProtKB-ARBA"/>
</dbReference>
<keyword evidence="3" id="KW-0963">Cytoplasm</keyword>
<dbReference type="GO" id="GO:0005829">
    <property type="term" value="C:cytosol"/>
    <property type="evidence" value="ECO:0007669"/>
    <property type="project" value="TreeGrafter"/>
</dbReference>
<dbReference type="SMART" id="SM00043">
    <property type="entry name" value="CY"/>
    <property type="match status" value="1"/>
</dbReference>
<dbReference type="OrthoDB" id="2429551at2759"/>
<dbReference type="SUPFAM" id="SSF54403">
    <property type="entry name" value="Cystatin/monellin"/>
    <property type="match status" value="1"/>
</dbReference>
<evidence type="ECO:0000256" key="1">
    <source>
        <dbReference type="ARBA" id="ARBA00004496"/>
    </source>
</evidence>
<dbReference type="InterPro" id="IPR046350">
    <property type="entry name" value="Cystatin_sf"/>
</dbReference>
<keyword evidence="6" id="KW-0391">Immunity</keyword>
<evidence type="ECO:0000256" key="6">
    <source>
        <dbReference type="ARBA" id="ARBA00022859"/>
    </source>
</evidence>
<reference evidence="11" key="1">
    <citation type="submission" date="2025-08" db="UniProtKB">
        <authorList>
            <consortium name="RefSeq"/>
        </authorList>
    </citation>
    <scope>IDENTIFICATION</scope>
</reference>
<evidence type="ECO:0000256" key="7">
    <source>
        <dbReference type="ARBA" id="ARBA00040677"/>
    </source>
</evidence>
<dbReference type="InterPro" id="IPR000010">
    <property type="entry name" value="Cystatin_dom"/>
</dbReference>
<comment type="subcellular location">
    <subcellularLocation>
        <location evidence="1">Cytoplasm</location>
    </subcellularLocation>
</comment>
<dbReference type="Gene3D" id="3.10.450.10">
    <property type="match status" value="1"/>
</dbReference>
<dbReference type="GO" id="GO:0004869">
    <property type="term" value="F:cysteine-type endopeptidase inhibitor activity"/>
    <property type="evidence" value="ECO:0007669"/>
    <property type="project" value="UniProtKB-KW"/>
</dbReference>
<dbReference type="FunFam" id="3.10.450.10:FF:000001">
    <property type="entry name" value="Cystatin-A"/>
    <property type="match status" value="1"/>
</dbReference>
<evidence type="ECO:0000259" key="9">
    <source>
        <dbReference type="SMART" id="SM00043"/>
    </source>
</evidence>
<dbReference type="Proteomes" id="UP000192220">
    <property type="component" value="Unplaced"/>
</dbReference>
<proteinExistence type="inferred from homology"/>
<dbReference type="Pfam" id="PF00031">
    <property type="entry name" value="Cystatin"/>
    <property type="match status" value="1"/>
</dbReference>
<dbReference type="STRING" id="52670.A0A2I4AQ98"/>
<dbReference type="InParanoid" id="A0A2I4AQ98"/>
<evidence type="ECO:0000313" key="10">
    <source>
        <dbReference type="Proteomes" id="UP000192220"/>
    </source>
</evidence>
<comment type="similarity">
    <text evidence="2">Belongs to the cystatin family.</text>
</comment>
<sequence length="100" mass="11206">MQRPGGITPETHNADEKIQQICNKMKPDVQKKSGKNFGTFVAISYKTQCVAGTNYFIKIHVGGNEYIHIRVYEKLACNGGGLELTSIQHPKTHQDPIVFF</sequence>
<evidence type="ECO:0000256" key="8">
    <source>
        <dbReference type="ARBA" id="ARBA00041437"/>
    </source>
</evidence>
<dbReference type="GeneID" id="106513403"/>
<accession>A0A2I4AQ98</accession>
<evidence type="ECO:0000256" key="5">
    <source>
        <dbReference type="ARBA" id="ARBA00022704"/>
    </source>
</evidence>
<name>A0A2I4AQ98_AUSLI</name>
<dbReference type="InterPro" id="IPR001713">
    <property type="entry name" value="Prot_inh_stefin"/>
</dbReference>
<keyword evidence="4" id="KW-0646">Protease inhibitor</keyword>
<protein>
    <recommendedName>
        <fullName evidence="7">Cystatin-B</fullName>
    </recommendedName>
    <alternativeName>
        <fullName evidence="8">Stefin-B</fullName>
    </alternativeName>
</protein>